<sequence length="191" mass="20782">MGVRPRTGADGSTLRPGFARALARVRHVPQVVAIQFVAPSRLLFTACQYVLKSLQIQMWFPLSQIPQRLVAATAVSLFIRSLVPTCGHRVTHKEREFSVTASPLGDRKRAGVRNPGRGDRSITSPWQPQLHMPRTPVHSPSLQEIPGLLRPITSEKLSGVLHKYEVQMVLHLGGAWEAPVNPGGGPGGPCA</sequence>
<name>A0AAV7MIB3_PLEWA</name>
<gene>
    <name evidence="2" type="ORF">NDU88_000953</name>
</gene>
<evidence type="ECO:0000313" key="2">
    <source>
        <dbReference type="EMBL" id="KAJ1103531.1"/>
    </source>
</evidence>
<dbReference type="Proteomes" id="UP001066276">
    <property type="component" value="Chromosome 9"/>
</dbReference>
<proteinExistence type="predicted"/>
<dbReference type="AlphaFoldDB" id="A0AAV7MIB3"/>
<reference evidence="2" key="1">
    <citation type="journal article" date="2022" name="bioRxiv">
        <title>Sequencing and chromosome-scale assembly of the giantPleurodeles waltlgenome.</title>
        <authorList>
            <person name="Brown T."/>
            <person name="Elewa A."/>
            <person name="Iarovenko S."/>
            <person name="Subramanian E."/>
            <person name="Araus A.J."/>
            <person name="Petzold A."/>
            <person name="Susuki M."/>
            <person name="Suzuki K.-i.T."/>
            <person name="Hayashi T."/>
            <person name="Toyoda A."/>
            <person name="Oliveira C."/>
            <person name="Osipova E."/>
            <person name="Leigh N.D."/>
            <person name="Simon A."/>
            <person name="Yun M.H."/>
        </authorList>
    </citation>
    <scope>NUCLEOTIDE SEQUENCE</scope>
    <source>
        <strain evidence="2">20211129_DDA</strain>
        <tissue evidence="2">Liver</tissue>
    </source>
</reference>
<organism evidence="2 3">
    <name type="scientific">Pleurodeles waltl</name>
    <name type="common">Iberian ribbed newt</name>
    <dbReference type="NCBI Taxonomy" id="8319"/>
    <lineage>
        <taxon>Eukaryota</taxon>
        <taxon>Metazoa</taxon>
        <taxon>Chordata</taxon>
        <taxon>Craniata</taxon>
        <taxon>Vertebrata</taxon>
        <taxon>Euteleostomi</taxon>
        <taxon>Amphibia</taxon>
        <taxon>Batrachia</taxon>
        <taxon>Caudata</taxon>
        <taxon>Salamandroidea</taxon>
        <taxon>Salamandridae</taxon>
        <taxon>Pleurodelinae</taxon>
        <taxon>Pleurodeles</taxon>
    </lineage>
</organism>
<accession>A0AAV7MIB3</accession>
<feature type="region of interest" description="Disordered" evidence="1">
    <location>
        <begin position="100"/>
        <end position="137"/>
    </location>
</feature>
<dbReference type="EMBL" id="JANPWB010000013">
    <property type="protein sequence ID" value="KAJ1103531.1"/>
    <property type="molecule type" value="Genomic_DNA"/>
</dbReference>
<keyword evidence="3" id="KW-1185">Reference proteome</keyword>
<evidence type="ECO:0000313" key="3">
    <source>
        <dbReference type="Proteomes" id="UP001066276"/>
    </source>
</evidence>
<evidence type="ECO:0000256" key="1">
    <source>
        <dbReference type="SAM" id="MobiDB-lite"/>
    </source>
</evidence>
<comment type="caution">
    <text evidence="2">The sequence shown here is derived from an EMBL/GenBank/DDBJ whole genome shotgun (WGS) entry which is preliminary data.</text>
</comment>
<protein>
    <submittedName>
        <fullName evidence="2">Uncharacterized protein</fullName>
    </submittedName>
</protein>